<gene>
    <name evidence="1" type="ORF">Rifp1Sym_bb00040</name>
</gene>
<dbReference type="EMBL" id="AFOC01000029">
    <property type="protein sequence ID" value="EGV51673.1"/>
    <property type="molecule type" value="Genomic_DNA"/>
</dbReference>
<protein>
    <submittedName>
        <fullName evidence="1">Uncharacterized protein</fullName>
    </submittedName>
</protein>
<dbReference type="AlphaFoldDB" id="G2DCF2"/>
<proteinExistence type="predicted"/>
<reference evidence="1" key="1">
    <citation type="journal article" date="2011" name="ISME J.">
        <title>The endosymbionts of the deep-sea tubeworms Riftia pachyptila and Tevnia jerichonana share an identical physiology as revealed by proteogenomic analyses.</title>
        <authorList>
            <person name="Gardebrecht A."/>
            <person name="Markert S."/>
            <person name="Felbeck H."/>
            <person name="Thuermer A."/>
            <person name="Albrecht D."/>
            <person name="Wollherr A."/>
            <person name="Kabisch J."/>
            <person name="Lehmann R."/>
            <person name="Daniel R."/>
            <person name="Liesegang H."/>
            <person name="Hecker M."/>
            <person name="Sievert S.M."/>
            <person name="Schweder T."/>
        </authorList>
    </citation>
    <scope>NUCLEOTIDE SEQUENCE [LARGE SCALE GENOMIC DNA]</scope>
</reference>
<organism evidence="1 2">
    <name type="scientific">endosymbiont of Riftia pachyptila</name>
    <name type="common">vent Ph05</name>
    <dbReference type="NCBI Taxonomy" id="1048808"/>
    <lineage>
        <taxon>Bacteria</taxon>
        <taxon>Pseudomonadati</taxon>
        <taxon>Pseudomonadota</taxon>
        <taxon>Gammaproteobacteria</taxon>
        <taxon>sulfur-oxidizing symbionts</taxon>
    </lineage>
</organism>
<accession>G2DCF2</accession>
<evidence type="ECO:0000313" key="1">
    <source>
        <dbReference type="EMBL" id="EGV51673.1"/>
    </source>
</evidence>
<comment type="caution">
    <text evidence="1">The sequence shown here is derived from an EMBL/GenBank/DDBJ whole genome shotgun (WGS) entry which is preliminary data.</text>
</comment>
<sequence length="37" mass="4120">MLDFCKKQSCYSDCQIISTLNQTEASTGICHPLVLDL</sequence>
<keyword evidence="2" id="KW-1185">Reference proteome</keyword>
<dbReference type="Proteomes" id="UP000004491">
    <property type="component" value="Unassembled WGS sequence"/>
</dbReference>
<name>G2DCF2_9GAMM</name>
<evidence type="ECO:0000313" key="2">
    <source>
        <dbReference type="Proteomes" id="UP000004491"/>
    </source>
</evidence>